<gene>
    <name evidence="2" type="ordered locus">SEN3981</name>
</gene>
<evidence type="ECO:0000256" key="1">
    <source>
        <dbReference type="SAM" id="Phobius"/>
    </source>
</evidence>
<name>A0A6C7HV24_SALEP</name>
<feature type="transmembrane region" description="Helical" evidence="1">
    <location>
        <begin position="438"/>
        <end position="455"/>
    </location>
</feature>
<proteinExistence type="predicted"/>
<dbReference type="AlphaFoldDB" id="A0A6C7HV24"/>
<feature type="transmembrane region" description="Helical" evidence="1">
    <location>
        <begin position="406"/>
        <end position="426"/>
    </location>
</feature>
<feature type="transmembrane region" description="Helical" evidence="1">
    <location>
        <begin position="506"/>
        <end position="527"/>
    </location>
</feature>
<feature type="transmembrane region" description="Helical" evidence="1">
    <location>
        <begin position="293"/>
        <end position="313"/>
    </location>
</feature>
<feature type="transmembrane region" description="Helical" evidence="1">
    <location>
        <begin position="467"/>
        <end position="486"/>
    </location>
</feature>
<evidence type="ECO:0000313" key="3">
    <source>
        <dbReference type="Proteomes" id="UP000000613"/>
    </source>
</evidence>
<feature type="transmembrane region" description="Helical" evidence="1">
    <location>
        <begin position="366"/>
        <end position="399"/>
    </location>
</feature>
<protein>
    <submittedName>
        <fullName evidence="2">Membrane protein</fullName>
    </submittedName>
</protein>
<keyword evidence="1" id="KW-1133">Transmembrane helix</keyword>
<keyword evidence="1" id="KW-0472">Membrane</keyword>
<organism evidence="2 3">
    <name type="scientific">Salmonella enteritidis PT4 (strain P125109)</name>
    <dbReference type="NCBI Taxonomy" id="550537"/>
    <lineage>
        <taxon>Bacteria</taxon>
        <taxon>Pseudomonadati</taxon>
        <taxon>Pseudomonadota</taxon>
        <taxon>Gammaproteobacteria</taxon>
        <taxon>Enterobacterales</taxon>
        <taxon>Enterobacteriaceae</taxon>
        <taxon>Salmonella</taxon>
    </lineage>
</organism>
<accession>A0A6C7HV24</accession>
<dbReference type="Proteomes" id="UP000000613">
    <property type="component" value="Chromosome"/>
</dbReference>
<feature type="transmembrane region" description="Helical" evidence="1">
    <location>
        <begin position="325"/>
        <end position="346"/>
    </location>
</feature>
<evidence type="ECO:0000313" key="2">
    <source>
        <dbReference type="EMBL" id="CAR35549.1"/>
    </source>
</evidence>
<feature type="transmembrane region" description="Helical" evidence="1">
    <location>
        <begin position="223"/>
        <end position="243"/>
    </location>
</feature>
<dbReference type="EMBL" id="AM933172">
    <property type="protein sequence ID" value="CAR35549.1"/>
    <property type="molecule type" value="Genomic_DNA"/>
</dbReference>
<sequence length="544" mass="56830">MHYNTDNPLTLFEAAMKKIAIIGSSGGNLYNLGGAEPEKLLQEIYQQCEAAGVNVAAVQFIAAEASMDVAKPDTPASVYALTTENQQKPQRIFQGKLSEVNTSVVESDRQIAEMIRRGEIDGIVVMSADPVKANQAVFAAAVEMKTPIVGTGGTSMALVAAKGANVVATSGTTGTTSRTRAVSFVASLCKHWGIKYKPQLGSASPSQSGSGKSLLKRFNIRSIMIPALPGFIAMAIVLALSHIPGLEKLNDIFEILLKGLPVLVAVLAAKQISELDEVSIVAGVVAGVLSVEGGLIGGIIGGVMAGIFVRWLFELCLNWRFPMTTVNIVAGGISGLAAGLVMHYLLSPLALSAGNYIKLAIESTLAFSPILAGLLAGLVIWPAILGGVYHAVILPLVLLEMEKSGVSFLGAVDMVGLVMVAAGINLANVIAPREKSEAAVATPGLLINLGFGTFVESAYPFMFANKIVFGSAIFWAGMGGMMLGFFNVKGVAYVPAFASPFLSSNALQMAIVMIATMAMTCLTTIIANRFKPVVQSESTTTAVN</sequence>
<keyword evidence="1" id="KW-0812">Transmembrane</keyword>
<dbReference type="KEGG" id="set:SEN3981"/>
<reference evidence="2 3" key="1">
    <citation type="journal article" date="2008" name="Genome Res.">
        <title>Comparative genome analysis of Salmonella enteritidis PT4 and Salmonella gallinarum 287/91 provides insights into evolutionary and host adaptation pathways.</title>
        <authorList>
            <person name="Thomson N.R."/>
            <person name="Clayton D.J."/>
            <person name="Windhorst D."/>
            <person name="Vernikos G."/>
            <person name="Davidson S."/>
            <person name="Churcher C."/>
            <person name="Quail M.A."/>
            <person name="Stevens M."/>
            <person name="Jones M.A."/>
            <person name="Watson M."/>
            <person name="Barron A."/>
            <person name="Layton A."/>
            <person name="Pickard D."/>
            <person name="Kingsley R.A."/>
            <person name="Bignell A."/>
            <person name="Clark L."/>
            <person name="Harris B."/>
            <person name="Ormond D."/>
            <person name="Abdellah Z."/>
            <person name="Brooks K."/>
            <person name="Cherevach I."/>
            <person name="Chillingworth T."/>
            <person name="Woodward J."/>
            <person name="Norberczak H."/>
            <person name="Lord A."/>
            <person name="Arrowsmith C."/>
            <person name="Jagels K."/>
            <person name="Moule S."/>
            <person name="Mungall K."/>
            <person name="Sanders M."/>
            <person name="Whitehead S."/>
            <person name="Chabalgoity J.A."/>
            <person name="Maskell D."/>
            <person name="Humphrey T."/>
            <person name="Roberts M."/>
            <person name="Barrow P.A."/>
            <person name="Dougan G."/>
            <person name="Parkhill J."/>
        </authorList>
    </citation>
    <scope>NUCLEOTIDE SEQUENCE [LARGE SCALE GENOMIC DNA]</scope>
    <source>
        <strain evidence="2 3">P125109</strain>
    </source>
</reference>